<dbReference type="EMBL" id="CAAE01009319">
    <property type="protein sequence ID" value="CAF91898.1"/>
    <property type="molecule type" value="Genomic_DNA"/>
</dbReference>
<reference evidence="1" key="2">
    <citation type="submission" date="2004-02" db="EMBL/GenBank/DDBJ databases">
        <authorList>
            <consortium name="Genoscope"/>
            <consortium name="Whitehead Institute Centre for Genome Research"/>
        </authorList>
    </citation>
    <scope>NUCLEOTIDE SEQUENCE</scope>
</reference>
<dbReference type="AlphaFoldDB" id="Q4T5D4"/>
<gene>
    <name evidence="1" type="ORF">GSTENG00006862001</name>
</gene>
<evidence type="ECO:0000313" key="1">
    <source>
        <dbReference type="EMBL" id="CAF91898.1"/>
    </source>
</evidence>
<accession>Q4T5D4</accession>
<dbReference type="KEGG" id="tng:GSTEN00006862G001"/>
<feature type="non-terminal residue" evidence="1">
    <location>
        <position position="1"/>
    </location>
</feature>
<protein>
    <submittedName>
        <fullName evidence="1">(spotted green pufferfish) hypothetical protein</fullName>
    </submittedName>
</protein>
<sequence>ERPMAAGAPAATTPPRGCFPQRPLASITHLLHQDSSADGGAAGNYSRRFQALISPGAAGARARRCRVAAFGQ</sequence>
<comment type="caution">
    <text evidence="1">The sequence shown here is derived from an EMBL/GenBank/DDBJ whole genome shotgun (WGS) entry which is preliminary data.</text>
</comment>
<name>Q4T5D4_TETNG</name>
<proteinExistence type="predicted"/>
<organism evidence="1">
    <name type="scientific">Tetraodon nigroviridis</name>
    <name type="common">Spotted green pufferfish</name>
    <name type="synonym">Chelonodon nigroviridis</name>
    <dbReference type="NCBI Taxonomy" id="99883"/>
    <lineage>
        <taxon>Eukaryota</taxon>
        <taxon>Metazoa</taxon>
        <taxon>Chordata</taxon>
        <taxon>Craniata</taxon>
        <taxon>Vertebrata</taxon>
        <taxon>Euteleostomi</taxon>
        <taxon>Actinopterygii</taxon>
        <taxon>Neopterygii</taxon>
        <taxon>Teleostei</taxon>
        <taxon>Neoteleostei</taxon>
        <taxon>Acanthomorphata</taxon>
        <taxon>Eupercaria</taxon>
        <taxon>Tetraodontiformes</taxon>
        <taxon>Tetradontoidea</taxon>
        <taxon>Tetraodontidae</taxon>
        <taxon>Tetraodon</taxon>
    </lineage>
</organism>
<reference evidence="1" key="1">
    <citation type="journal article" date="2004" name="Nature">
        <title>Genome duplication in the teleost fish Tetraodon nigroviridis reveals the early vertebrate proto-karyotype.</title>
        <authorList>
            <person name="Jaillon O."/>
            <person name="Aury J.-M."/>
            <person name="Brunet F."/>
            <person name="Petit J.-L."/>
            <person name="Stange-Thomann N."/>
            <person name="Mauceli E."/>
            <person name="Bouneau L."/>
            <person name="Fischer C."/>
            <person name="Ozouf-Costaz C."/>
            <person name="Bernot A."/>
            <person name="Nicaud S."/>
            <person name="Jaffe D."/>
            <person name="Fisher S."/>
            <person name="Lutfalla G."/>
            <person name="Dossat C."/>
            <person name="Segurens B."/>
            <person name="Dasilva C."/>
            <person name="Salanoubat M."/>
            <person name="Levy M."/>
            <person name="Boudet N."/>
            <person name="Castellano S."/>
            <person name="Anthouard V."/>
            <person name="Jubin C."/>
            <person name="Castelli V."/>
            <person name="Katinka M."/>
            <person name="Vacherie B."/>
            <person name="Biemont C."/>
            <person name="Skalli Z."/>
            <person name="Cattolico L."/>
            <person name="Poulain J."/>
            <person name="De Berardinis V."/>
            <person name="Cruaud C."/>
            <person name="Duprat S."/>
            <person name="Brottier P."/>
            <person name="Coutanceau J.-P."/>
            <person name="Gouzy J."/>
            <person name="Parra G."/>
            <person name="Lardier G."/>
            <person name="Chapple C."/>
            <person name="McKernan K.J."/>
            <person name="McEwan P."/>
            <person name="Bosak S."/>
            <person name="Kellis M."/>
            <person name="Volff J.-N."/>
            <person name="Guigo R."/>
            <person name="Zody M.C."/>
            <person name="Mesirov J."/>
            <person name="Lindblad-Toh K."/>
            <person name="Birren B."/>
            <person name="Nusbaum C."/>
            <person name="Kahn D."/>
            <person name="Robinson-Rechavi M."/>
            <person name="Laudet V."/>
            <person name="Schachter V."/>
            <person name="Quetier F."/>
            <person name="Saurin W."/>
            <person name="Scarpelli C."/>
            <person name="Wincker P."/>
            <person name="Lander E.S."/>
            <person name="Weissenbach J."/>
            <person name="Roest Crollius H."/>
        </authorList>
    </citation>
    <scope>NUCLEOTIDE SEQUENCE [LARGE SCALE GENOMIC DNA]</scope>
</reference>